<sequence>MAKDMARPAPVFAGRFASNPDFDFAVRGTLGGVAGGGADAGEVLAAVGDVKAKDHDGWFAAWKGLGDRTRAAGDEAAASGHAVTASGAYLRAANYLGRAVSAVAGLVDAAELLPTFRSHRDAWERFTETTAAQVERVDVPYEGTTLPGWFFRAPAADPARPGPVLVVNLGSDESISAAWTNVGPDALARGMHVFVFDGPGQQSMLFEHDVPFRPDWEAVLTPVVDVLVGRDDVDPDALLVWGVSQAGYWVPRALATEHRFAAAVADPGVVDVSTSWERHVPSSLLKLLDHGEREKFDRDMALGFKLSPETAREWRFRARPYGGTGYADVLEKVRDYRLDADLGAAVRTPLLVTAPDHEQFWPGQSDALVQLTADVSTLMPFTAAEGADVHCEPLAHHVRNGRVFDWLEDRLRAVNPAAQTAARAV</sequence>
<dbReference type="EMBL" id="BIMR01000228">
    <property type="protein sequence ID" value="GCE77562.1"/>
    <property type="molecule type" value="Genomic_DNA"/>
</dbReference>
<dbReference type="AlphaFoldDB" id="A0A402DTY5"/>
<comment type="caution">
    <text evidence="3">The sequence shown here is derived from an EMBL/GenBank/DDBJ whole genome shotgun (WGS) entry which is preliminary data.</text>
</comment>
<protein>
    <submittedName>
        <fullName evidence="3">Dipeptidyl aminopeptidase</fullName>
    </submittedName>
</protein>
<dbReference type="Proteomes" id="UP000289954">
    <property type="component" value="Unassembled WGS sequence"/>
</dbReference>
<evidence type="ECO:0000313" key="3">
    <source>
        <dbReference type="EMBL" id="GCE77562.1"/>
    </source>
</evidence>
<feature type="domain" description="Peptidase S9 prolyl oligopeptidase catalytic" evidence="2">
    <location>
        <begin position="223"/>
        <end position="277"/>
    </location>
</feature>
<evidence type="ECO:0000256" key="1">
    <source>
        <dbReference type="ARBA" id="ARBA00008645"/>
    </source>
</evidence>
<dbReference type="GO" id="GO:0008236">
    <property type="term" value="F:serine-type peptidase activity"/>
    <property type="evidence" value="ECO:0007669"/>
    <property type="project" value="InterPro"/>
</dbReference>
<dbReference type="Pfam" id="PF00326">
    <property type="entry name" value="Peptidase_S9"/>
    <property type="match status" value="1"/>
</dbReference>
<reference evidence="3 4" key="1">
    <citation type="submission" date="2019-01" db="EMBL/GenBank/DDBJ databases">
        <title>Draft genome sequence of Cellulomonas takizawaensis strain TKZ-21.</title>
        <authorList>
            <person name="Yamamura H."/>
            <person name="Hayashi T."/>
            <person name="Hamada M."/>
            <person name="Serisawa Y."/>
            <person name="Matsuyama K."/>
            <person name="Nakagawa Y."/>
            <person name="Otoguro M."/>
            <person name="Yanagida F."/>
            <person name="Hayakawa M."/>
        </authorList>
    </citation>
    <scope>NUCLEOTIDE SEQUENCE [LARGE SCALE GENOMIC DNA]</scope>
    <source>
        <strain evidence="3 4">NBRC12680</strain>
    </source>
</reference>
<keyword evidence="4" id="KW-1185">Reference proteome</keyword>
<dbReference type="GO" id="GO:0004177">
    <property type="term" value="F:aminopeptidase activity"/>
    <property type="evidence" value="ECO:0007669"/>
    <property type="project" value="UniProtKB-KW"/>
</dbReference>
<name>A0A402DTY5_9CELL</name>
<dbReference type="Gene3D" id="1.20.1440.110">
    <property type="entry name" value="acylaminoacyl peptidase"/>
    <property type="match status" value="1"/>
</dbReference>
<dbReference type="GO" id="GO:0006508">
    <property type="term" value="P:proteolysis"/>
    <property type="evidence" value="ECO:0007669"/>
    <property type="project" value="InterPro"/>
</dbReference>
<accession>A0A402DTY5</accession>
<dbReference type="InterPro" id="IPR050261">
    <property type="entry name" value="FrsA_esterase"/>
</dbReference>
<dbReference type="PANTHER" id="PTHR22946:SF12">
    <property type="entry name" value="CONIDIAL PIGMENT BIOSYNTHESIS PROTEIN AYG1 (AFU_ORTHOLOGUE AFUA_2G17550)"/>
    <property type="match status" value="1"/>
</dbReference>
<dbReference type="Gene3D" id="3.40.50.1820">
    <property type="entry name" value="alpha/beta hydrolase"/>
    <property type="match status" value="1"/>
</dbReference>
<dbReference type="InterPro" id="IPR001375">
    <property type="entry name" value="Peptidase_S9_cat"/>
</dbReference>
<keyword evidence="3" id="KW-0031">Aminopeptidase</keyword>
<keyword evidence="3" id="KW-0378">Hydrolase</keyword>
<dbReference type="PANTHER" id="PTHR22946">
    <property type="entry name" value="DIENELACTONE HYDROLASE DOMAIN-CONTAINING PROTEIN-RELATED"/>
    <property type="match status" value="1"/>
</dbReference>
<dbReference type="InterPro" id="IPR029058">
    <property type="entry name" value="AB_hydrolase_fold"/>
</dbReference>
<comment type="similarity">
    <text evidence="1">Belongs to the AB hydrolase superfamily.</text>
</comment>
<dbReference type="SUPFAM" id="SSF53474">
    <property type="entry name" value="alpha/beta-Hydrolases"/>
    <property type="match status" value="1"/>
</dbReference>
<evidence type="ECO:0000259" key="2">
    <source>
        <dbReference type="Pfam" id="PF00326"/>
    </source>
</evidence>
<organism evidence="3 4">
    <name type="scientific">Cellulomonas biazotea</name>
    <dbReference type="NCBI Taxonomy" id="1709"/>
    <lineage>
        <taxon>Bacteria</taxon>
        <taxon>Bacillati</taxon>
        <taxon>Actinomycetota</taxon>
        <taxon>Actinomycetes</taxon>
        <taxon>Micrococcales</taxon>
        <taxon>Cellulomonadaceae</taxon>
        <taxon>Cellulomonas</taxon>
    </lineage>
</organism>
<gene>
    <name evidence="3" type="ORF">CBZ_26180</name>
</gene>
<keyword evidence="3" id="KW-0645">Protease</keyword>
<evidence type="ECO:0000313" key="4">
    <source>
        <dbReference type="Proteomes" id="UP000289954"/>
    </source>
</evidence>
<proteinExistence type="inferred from homology"/>